<gene>
    <name evidence="2" type="ORF">Ae201684_015698</name>
</gene>
<protein>
    <submittedName>
        <fullName evidence="2">Uncharacterized protein</fullName>
    </submittedName>
</protein>
<feature type="transmembrane region" description="Helical" evidence="1">
    <location>
        <begin position="27"/>
        <end position="47"/>
    </location>
</feature>
<sequence>MRDTLTNQLGVWSGMWSFIETKLANPLPIQMVIAMSFLVCLGFHYNLVLPFQIKDDVCAKIMINDPLGRLSASSTYLKYSHFTWYFFAMSFGPFLFTTMTDLVPEVCCIVSAIGFVLDAIYQDLKEHMEDYEERMNELLDAKE</sequence>
<dbReference type="VEuPathDB" id="FungiDB:AeMF1_004214"/>
<dbReference type="AlphaFoldDB" id="A0A6G0WEV4"/>
<evidence type="ECO:0000256" key="1">
    <source>
        <dbReference type="SAM" id="Phobius"/>
    </source>
</evidence>
<feature type="transmembrane region" description="Helical" evidence="1">
    <location>
        <begin position="79"/>
        <end position="96"/>
    </location>
</feature>
<keyword evidence="3" id="KW-1185">Reference proteome</keyword>
<name>A0A6G0WEV4_9STRA</name>
<feature type="transmembrane region" description="Helical" evidence="1">
    <location>
        <begin position="102"/>
        <end position="121"/>
    </location>
</feature>
<organism evidence="2 3">
    <name type="scientific">Aphanomyces euteiches</name>
    <dbReference type="NCBI Taxonomy" id="100861"/>
    <lineage>
        <taxon>Eukaryota</taxon>
        <taxon>Sar</taxon>
        <taxon>Stramenopiles</taxon>
        <taxon>Oomycota</taxon>
        <taxon>Saprolegniomycetes</taxon>
        <taxon>Saprolegniales</taxon>
        <taxon>Verrucalvaceae</taxon>
        <taxon>Aphanomyces</taxon>
    </lineage>
</organism>
<evidence type="ECO:0000313" key="3">
    <source>
        <dbReference type="Proteomes" id="UP000481153"/>
    </source>
</evidence>
<reference evidence="2 3" key="1">
    <citation type="submission" date="2019-07" db="EMBL/GenBank/DDBJ databases">
        <title>Genomics analysis of Aphanomyces spp. identifies a new class of oomycete effector associated with host adaptation.</title>
        <authorList>
            <person name="Gaulin E."/>
        </authorList>
    </citation>
    <scope>NUCLEOTIDE SEQUENCE [LARGE SCALE GENOMIC DNA]</scope>
    <source>
        <strain evidence="2 3">ATCC 201684</strain>
    </source>
</reference>
<comment type="caution">
    <text evidence="2">The sequence shown here is derived from an EMBL/GenBank/DDBJ whole genome shotgun (WGS) entry which is preliminary data.</text>
</comment>
<dbReference type="EMBL" id="VJMJ01000230">
    <property type="protein sequence ID" value="KAF0725928.1"/>
    <property type="molecule type" value="Genomic_DNA"/>
</dbReference>
<dbReference type="Proteomes" id="UP000481153">
    <property type="component" value="Unassembled WGS sequence"/>
</dbReference>
<evidence type="ECO:0000313" key="2">
    <source>
        <dbReference type="EMBL" id="KAF0725928.1"/>
    </source>
</evidence>
<keyword evidence="1" id="KW-0472">Membrane</keyword>
<keyword evidence="1" id="KW-0812">Transmembrane</keyword>
<keyword evidence="1" id="KW-1133">Transmembrane helix</keyword>
<proteinExistence type="predicted"/>
<accession>A0A6G0WEV4</accession>